<sequence length="121" mass="13477">MKFLTLVAALFASIQAKKLLLITNYKVPILMDYSAVKAVGPVDITLYDTKCKPTGSFVGNVTHYNPTVGWNVETDLGNGYYDLTYYNYNENTYGGAERIYADPSFEQPTTIIEIEACANLK</sequence>
<protein>
    <submittedName>
        <fullName evidence="2">Uncharacterized protein</fullName>
    </submittedName>
</protein>
<evidence type="ECO:0000256" key="1">
    <source>
        <dbReference type="SAM" id="SignalP"/>
    </source>
</evidence>
<feature type="signal peptide" evidence="1">
    <location>
        <begin position="1"/>
        <end position="16"/>
    </location>
</feature>
<gene>
    <name evidence="3" type="ORF">AYI70_g950</name>
    <name evidence="2" type="ORF">AYI70_g9912</name>
</gene>
<name>A0A1R1X914_9FUNG</name>
<reference evidence="2 4" key="1">
    <citation type="submission" date="2017-01" db="EMBL/GenBank/DDBJ databases">
        <authorList>
            <person name="Mah S.A."/>
            <person name="Swanson W.J."/>
            <person name="Moy G.W."/>
            <person name="Vacquier V.D."/>
        </authorList>
    </citation>
    <scope>NUCLEOTIDE SEQUENCE [LARGE SCALE GENOMIC DNA]</scope>
    <source>
        <strain evidence="2 4">GSMNP</strain>
    </source>
</reference>
<dbReference type="Proteomes" id="UP000187283">
    <property type="component" value="Unassembled WGS sequence"/>
</dbReference>
<dbReference type="EMBL" id="LSSN01000184">
    <property type="protein sequence ID" value="OMJ25351.1"/>
    <property type="molecule type" value="Genomic_DNA"/>
</dbReference>
<keyword evidence="4" id="KW-1185">Reference proteome</keyword>
<comment type="caution">
    <text evidence="2">The sequence shown here is derived from an EMBL/GenBank/DDBJ whole genome shotgun (WGS) entry which is preliminary data.</text>
</comment>
<accession>A0A1R1X914</accession>
<keyword evidence="1" id="KW-0732">Signal</keyword>
<evidence type="ECO:0000313" key="3">
    <source>
        <dbReference type="EMBL" id="OMJ25351.1"/>
    </source>
</evidence>
<feature type="chain" id="PRO_5015069002" evidence="1">
    <location>
        <begin position="17"/>
        <end position="121"/>
    </location>
</feature>
<evidence type="ECO:0000313" key="4">
    <source>
        <dbReference type="Proteomes" id="UP000187283"/>
    </source>
</evidence>
<proteinExistence type="predicted"/>
<dbReference type="AlphaFoldDB" id="A0A1R1X914"/>
<evidence type="ECO:0000313" key="2">
    <source>
        <dbReference type="EMBL" id="OMJ11120.1"/>
    </source>
</evidence>
<dbReference type="EMBL" id="LSSN01004681">
    <property type="protein sequence ID" value="OMJ11120.1"/>
    <property type="molecule type" value="Genomic_DNA"/>
</dbReference>
<organism evidence="2 4">
    <name type="scientific">Smittium culicis</name>
    <dbReference type="NCBI Taxonomy" id="133412"/>
    <lineage>
        <taxon>Eukaryota</taxon>
        <taxon>Fungi</taxon>
        <taxon>Fungi incertae sedis</taxon>
        <taxon>Zoopagomycota</taxon>
        <taxon>Kickxellomycotina</taxon>
        <taxon>Harpellomycetes</taxon>
        <taxon>Harpellales</taxon>
        <taxon>Legeriomycetaceae</taxon>
        <taxon>Smittium</taxon>
    </lineage>
</organism>